<sequence length="251" mass="29157">MSKKGLMPLLSAIWGSRRISACYERHVDLNTFNGGNILIVKSSEVTKAIMALPLPLAFPGGIPPSGNFFQGPSQPQSGGHHAGPPQMLPESVLEEKSRKWKQLQSKQHVRKIIRDHGDMTSRKYRHDKRVYLGALKYMPHAVLKLLENMPMPWEQIRDCKPVYMAQWGTMWIMMRREKRDRRHFKRGEGIGSRQERMRKRTVILDRHLQLPEKRLVDPRGGVVLYRHFNCGVWGICADFEPERRRKAVDCR</sequence>
<dbReference type="GO" id="GO:0030619">
    <property type="term" value="F:U1 snRNA binding"/>
    <property type="evidence" value="ECO:0007669"/>
    <property type="project" value="TreeGrafter"/>
</dbReference>
<name>A0A914RYL7_PAREQ</name>
<dbReference type="InterPro" id="IPR027652">
    <property type="entry name" value="PRP8"/>
</dbReference>
<dbReference type="GO" id="GO:0071013">
    <property type="term" value="C:catalytic step 2 spliceosome"/>
    <property type="evidence" value="ECO:0007669"/>
    <property type="project" value="TreeGrafter"/>
</dbReference>
<dbReference type="WBParaSite" id="PEQ_0001125701-mRNA-1">
    <property type="protein sequence ID" value="PEQ_0001125701-mRNA-1"/>
    <property type="gene ID" value="PEQ_0001125701"/>
</dbReference>
<dbReference type="InterPro" id="IPR012591">
    <property type="entry name" value="PRO8NT"/>
</dbReference>
<accession>A0A914RYL7</accession>
<protein>
    <submittedName>
        <fullName evidence="4">PRO8NT domain-containing protein</fullName>
    </submittedName>
</protein>
<dbReference type="Pfam" id="PF08082">
    <property type="entry name" value="PRO8NT"/>
    <property type="match status" value="1"/>
</dbReference>
<dbReference type="AlphaFoldDB" id="A0A914RYL7"/>
<dbReference type="GO" id="GO:0030620">
    <property type="term" value="F:U2 snRNA binding"/>
    <property type="evidence" value="ECO:0007669"/>
    <property type="project" value="TreeGrafter"/>
</dbReference>
<evidence type="ECO:0000259" key="2">
    <source>
        <dbReference type="Pfam" id="PF08082"/>
    </source>
</evidence>
<evidence type="ECO:0000313" key="3">
    <source>
        <dbReference type="Proteomes" id="UP000887564"/>
    </source>
</evidence>
<evidence type="ECO:0000313" key="4">
    <source>
        <dbReference type="WBParaSite" id="PEQ_0001125701-mRNA-1"/>
    </source>
</evidence>
<organism evidence="3 4">
    <name type="scientific">Parascaris equorum</name>
    <name type="common">Equine roundworm</name>
    <dbReference type="NCBI Taxonomy" id="6256"/>
    <lineage>
        <taxon>Eukaryota</taxon>
        <taxon>Metazoa</taxon>
        <taxon>Ecdysozoa</taxon>
        <taxon>Nematoda</taxon>
        <taxon>Chromadorea</taxon>
        <taxon>Rhabditida</taxon>
        <taxon>Spirurina</taxon>
        <taxon>Ascaridomorpha</taxon>
        <taxon>Ascaridoidea</taxon>
        <taxon>Ascarididae</taxon>
        <taxon>Parascaris</taxon>
    </lineage>
</organism>
<dbReference type="GO" id="GO:0030623">
    <property type="term" value="F:U5 snRNA binding"/>
    <property type="evidence" value="ECO:0007669"/>
    <property type="project" value="TreeGrafter"/>
</dbReference>
<dbReference type="PANTHER" id="PTHR11140">
    <property type="entry name" value="PRE-MRNA SPLICING FACTOR PRP8"/>
    <property type="match status" value="1"/>
</dbReference>
<reference evidence="4" key="1">
    <citation type="submission" date="2022-11" db="UniProtKB">
        <authorList>
            <consortium name="WormBaseParasite"/>
        </authorList>
    </citation>
    <scope>IDENTIFICATION</scope>
</reference>
<evidence type="ECO:0000256" key="1">
    <source>
        <dbReference type="SAM" id="MobiDB-lite"/>
    </source>
</evidence>
<dbReference type="GO" id="GO:0017070">
    <property type="term" value="F:U6 snRNA binding"/>
    <property type="evidence" value="ECO:0007669"/>
    <property type="project" value="TreeGrafter"/>
</dbReference>
<dbReference type="PANTHER" id="PTHR11140:SF0">
    <property type="entry name" value="PRE-MRNA-PROCESSING-SPLICING FACTOR 8"/>
    <property type="match status" value="1"/>
</dbReference>
<dbReference type="GO" id="GO:0000244">
    <property type="term" value="P:spliceosomal tri-snRNP complex assembly"/>
    <property type="evidence" value="ECO:0007669"/>
    <property type="project" value="TreeGrafter"/>
</dbReference>
<feature type="domain" description="PRO8NT" evidence="2">
    <location>
        <begin position="106"/>
        <end position="159"/>
    </location>
</feature>
<dbReference type="Proteomes" id="UP000887564">
    <property type="component" value="Unplaced"/>
</dbReference>
<dbReference type="GO" id="GO:0097157">
    <property type="term" value="F:pre-mRNA intronic binding"/>
    <property type="evidence" value="ECO:0007669"/>
    <property type="project" value="TreeGrafter"/>
</dbReference>
<feature type="region of interest" description="Disordered" evidence="1">
    <location>
        <begin position="65"/>
        <end position="87"/>
    </location>
</feature>
<feature type="compositionally biased region" description="Polar residues" evidence="1">
    <location>
        <begin position="67"/>
        <end position="77"/>
    </location>
</feature>
<proteinExistence type="predicted"/>
<dbReference type="GO" id="GO:0005682">
    <property type="term" value="C:U5 snRNP"/>
    <property type="evidence" value="ECO:0007669"/>
    <property type="project" value="TreeGrafter"/>
</dbReference>
<keyword evidence="3" id="KW-1185">Reference proteome</keyword>